<evidence type="ECO:0000313" key="3">
    <source>
        <dbReference type="Proteomes" id="UP000076532"/>
    </source>
</evidence>
<dbReference type="EMBL" id="KV417492">
    <property type="protein sequence ID" value="KZP30701.1"/>
    <property type="molecule type" value="Genomic_DNA"/>
</dbReference>
<sequence>MQFSVALALSFGILAASVSALPVSESDLAELVNDGGAYRISLPERREEESELTKLYNDFGAYEIALPERRDEDSELTKLLNDEGAYDIAKLD</sequence>
<keyword evidence="3" id="KW-1185">Reference proteome</keyword>
<evidence type="ECO:0000256" key="1">
    <source>
        <dbReference type="SAM" id="SignalP"/>
    </source>
</evidence>
<name>A0A166TK71_9AGAM</name>
<reference evidence="2 3" key="1">
    <citation type="journal article" date="2016" name="Mol. Biol. Evol.">
        <title>Comparative Genomics of Early-Diverging Mushroom-Forming Fungi Provides Insights into the Origins of Lignocellulose Decay Capabilities.</title>
        <authorList>
            <person name="Nagy L.G."/>
            <person name="Riley R."/>
            <person name="Tritt A."/>
            <person name="Adam C."/>
            <person name="Daum C."/>
            <person name="Floudas D."/>
            <person name="Sun H."/>
            <person name="Yadav J.S."/>
            <person name="Pangilinan J."/>
            <person name="Larsson K.H."/>
            <person name="Matsuura K."/>
            <person name="Barry K."/>
            <person name="Labutti K."/>
            <person name="Kuo R."/>
            <person name="Ohm R.A."/>
            <person name="Bhattacharya S.S."/>
            <person name="Shirouzu T."/>
            <person name="Yoshinaga Y."/>
            <person name="Martin F.M."/>
            <person name="Grigoriev I.V."/>
            <person name="Hibbett D.S."/>
        </authorList>
    </citation>
    <scope>NUCLEOTIDE SEQUENCE [LARGE SCALE GENOMIC DNA]</scope>
    <source>
        <strain evidence="2 3">CBS 109695</strain>
    </source>
</reference>
<dbReference type="Proteomes" id="UP000076532">
    <property type="component" value="Unassembled WGS sequence"/>
</dbReference>
<organism evidence="2 3">
    <name type="scientific">Athelia psychrophila</name>
    <dbReference type="NCBI Taxonomy" id="1759441"/>
    <lineage>
        <taxon>Eukaryota</taxon>
        <taxon>Fungi</taxon>
        <taxon>Dikarya</taxon>
        <taxon>Basidiomycota</taxon>
        <taxon>Agaricomycotina</taxon>
        <taxon>Agaricomycetes</taxon>
        <taxon>Agaricomycetidae</taxon>
        <taxon>Atheliales</taxon>
        <taxon>Atheliaceae</taxon>
        <taxon>Athelia</taxon>
    </lineage>
</organism>
<evidence type="ECO:0000313" key="2">
    <source>
        <dbReference type="EMBL" id="KZP30701.1"/>
    </source>
</evidence>
<proteinExistence type="predicted"/>
<dbReference type="OrthoDB" id="10545980at2759"/>
<dbReference type="AlphaFoldDB" id="A0A166TK71"/>
<feature type="chain" id="PRO_5007880103" evidence="1">
    <location>
        <begin position="21"/>
        <end position="92"/>
    </location>
</feature>
<gene>
    <name evidence="2" type="ORF">FIBSPDRAFT_92184</name>
</gene>
<accession>A0A166TK71</accession>
<protein>
    <submittedName>
        <fullName evidence="2">Uncharacterized protein</fullName>
    </submittedName>
</protein>
<feature type="signal peptide" evidence="1">
    <location>
        <begin position="1"/>
        <end position="20"/>
    </location>
</feature>
<keyword evidence="1" id="KW-0732">Signal</keyword>